<feature type="non-terminal residue" evidence="2">
    <location>
        <position position="226"/>
    </location>
</feature>
<dbReference type="PANTHER" id="PTHR38478">
    <property type="entry name" value="PEPTIDASE M1A AND M12B"/>
    <property type="match status" value="1"/>
</dbReference>
<proteinExistence type="predicted"/>
<protein>
    <recommendedName>
        <fullName evidence="1">DUF5117 domain-containing protein</fullName>
    </recommendedName>
</protein>
<evidence type="ECO:0000313" key="2">
    <source>
        <dbReference type="EMBL" id="SVD19998.1"/>
    </source>
</evidence>
<dbReference type="PANTHER" id="PTHR38478:SF1">
    <property type="entry name" value="ZINC DEPENDENT METALLOPROTEASE DOMAIN LIPOPROTEIN"/>
    <property type="match status" value="1"/>
</dbReference>
<sequence>MAKYLKTFCLIFIISNFLICDPYKQLDIDFLKNPNKENIKKNKIANKKPKNSLPKYSDTIKDYNKIFGLWDFYYNEDKNKLLLSLEPKHFESEYMINITRQSGDAYYYGSSAMLNEFPFIFKQVGENIQMIHVNVLFRADKDKSIAKAVENDFSNSIIATTKIISLENDSTKAILVDANKLFIRDISYISQRAKGRYVFDSKNSSLIDIGSFKNNIELEISAYYKS</sequence>
<dbReference type="InterPro" id="IPR033413">
    <property type="entry name" value="DUF5117"/>
</dbReference>
<dbReference type="AlphaFoldDB" id="A0A382TF53"/>
<reference evidence="2" key="1">
    <citation type="submission" date="2018-05" db="EMBL/GenBank/DDBJ databases">
        <authorList>
            <person name="Lanie J.A."/>
            <person name="Ng W.-L."/>
            <person name="Kazmierczak K.M."/>
            <person name="Andrzejewski T.M."/>
            <person name="Davidsen T.M."/>
            <person name="Wayne K.J."/>
            <person name="Tettelin H."/>
            <person name="Glass J.I."/>
            <person name="Rusch D."/>
            <person name="Podicherti R."/>
            <person name="Tsui H.-C.T."/>
            <person name="Winkler M.E."/>
        </authorList>
    </citation>
    <scope>NUCLEOTIDE SEQUENCE</scope>
</reference>
<dbReference type="EMBL" id="UINC01135695">
    <property type="protein sequence ID" value="SVD19998.1"/>
    <property type="molecule type" value="Genomic_DNA"/>
</dbReference>
<accession>A0A382TF53</accession>
<gene>
    <name evidence="2" type="ORF">METZ01_LOCUS372852</name>
</gene>
<dbReference type="Pfam" id="PF17148">
    <property type="entry name" value="DUF5117"/>
    <property type="match status" value="1"/>
</dbReference>
<name>A0A382TF53_9ZZZZ</name>
<feature type="domain" description="DUF5117" evidence="1">
    <location>
        <begin position="114"/>
        <end position="220"/>
    </location>
</feature>
<evidence type="ECO:0000259" key="1">
    <source>
        <dbReference type="Pfam" id="PF17148"/>
    </source>
</evidence>
<organism evidence="2">
    <name type="scientific">marine metagenome</name>
    <dbReference type="NCBI Taxonomy" id="408172"/>
    <lineage>
        <taxon>unclassified sequences</taxon>
        <taxon>metagenomes</taxon>
        <taxon>ecological metagenomes</taxon>
    </lineage>
</organism>